<accession>A0A9D4M697</accession>
<keyword evidence="1" id="KW-0812">Transmembrane</keyword>
<evidence type="ECO:0000313" key="3">
    <source>
        <dbReference type="Proteomes" id="UP000828390"/>
    </source>
</evidence>
<sequence length="72" mass="7088">MAGFDAVVLIVLVGVVVAGDILVAGVGDVIPFPPLVVLVGVVPCCPLVVLVGVPWGVGIDVLVDGPSLTTSL</sequence>
<keyword evidence="1" id="KW-1133">Transmembrane helix</keyword>
<evidence type="ECO:0000256" key="1">
    <source>
        <dbReference type="SAM" id="Phobius"/>
    </source>
</evidence>
<feature type="transmembrane region" description="Helical" evidence="1">
    <location>
        <begin position="6"/>
        <end position="23"/>
    </location>
</feature>
<dbReference type="EMBL" id="JAIWYP010000002">
    <property type="protein sequence ID" value="KAH3871550.1"/>
    <property type="molecule type" value="Genomic_DNA"/>
</dbReference>
<dbReference type="Proteomes" id="UP000828390">
    <property type="component" value="Unassembled WGS sequence"/>
</dbReference>
<protein>
    <submittedName>
        <fullName evidence="2">Uncharacterized protein</fullName>
    </submittedName>
</protein>
<keyword evidence="1" id="KW-0472">Membrane</keyword>
<feature type="transmembrane region" description="Helical" evidence="1">
    <location>
        <begin position="35"/>
        <end position="57"/>
    </location>
</feature>
<gene>
    <name evidence="2" type="ORF">DPMN_034753</name>
</gene>
<proteinExistence type="predicted"/>
<evidence type="ECO:0000313" key="2">
    <source>
        <dbReference type="EMBL" id="KAH3871550.1"/>
    </source>
</evidence>
<reference evidence="2" key="2">
    <citation type="submission" date="2020-11" db="EMBL/GenBank/DDBJ databases">
        <authorList>
            <person name="McCartney M.A."/>
            <person name="Auch B."/>
            <person name="Kono T."/>
            <person name="Mallez S."/>
            <person name="Becker A."/>
            <person name="Gohl D.M."/>
            <person name="Silverstein K.A.T."/>
            <person name="Koren S."/>
            <person name="Bechman K.B."/>
            <person name="Herman A."/>
            <person name="Abrahante J.E."/>
            <person name="Garbe J."/>
        </authorList>
    </citation>
    <scope>NUCLEOTIDE SEQUENCE</scope>
    <source>
        <strain evidence="2">Duluth1</strain>
        <tissue evidence="2">Whole animal</tissue>
    </source>
</reference>
<organism evidence="2 3">
    <name type="scientific">Dreissena polymorpha</name>
    <name type="common">Zebra mussel</name>
    <name type="synonym">Mytilus polymorpha</name>
    <dbReference type="NCBI Taxonomy" id="45954"/>
    <lineage>
        <taxon>Eukaryota</taxon>
        <taxon>Metazoa</taxon>
        <taxon>Spiralia</taxon>
        <taxon>Lophotrochozoa</taxon>
        <taxon>Mollusca</taxon>
        <taxon>Bivalvia</taxon>
        <taxon>Autobranchia</taxon>
        <taxon>Heteroconchia</taxon>
        <taxon>Euheterodonta</taxon>
        <taxon>Imparidentia</taxon>
        <taxon>Neoheterodontei</taxon>
        <taxon>Myida</taxon>
        <taxon>Dreissenoidea</taxon>
        <taxon>Dreissenidae</taxon>
        <taxon>Dreissena</taxon>
    </lineage>
</organism>
<keyword evidence="3" id="KW-1185">Reference proteome</keyword>
<dbReference type="AlphaFoldDB" id="A0A9D4M697"/>
<reference evidence="2" key="1">
    <citation type="journal article" date="2019" name="bioRxiv">
        <title>The Genome of the Zebra Mussel, Dreissena polymorpha: A Resource for Invasive Species Research.</title>
        <authorList>
            <person name="McCartney M.A."/>
            <person name="Auch B."/>
            <person name="Kono T."/>
            <person name="Mallez S."/>
            <person name="Zhang Y."/>
            <person name="Obille A."/>
            <person name="Becker A."/>
            <person name="Abrahante J.E."/>
            <person name="Garbe J."/>
            <person name="Badalamenti J.P."/>
            <person name="Herman A."/>
            <person name="Mangelson H."/>
            <person name="Liachko I."/>
            <person name="Sullivan S."/>
            <person name="Sone E.D."/>
            <person name="Koren S."/>
            <person name="Silverstein K.A.T."/>
            <person name="Beckman K.B."/>
            <person name="Gohl D.M."/>
        </authorList>
    </citation>
    <scope>NUCLEOTIDE SEQUENCE</scope>
    <source>
        <strain evidence="2">Duluth1</strain>
        <tissue evidence="2">Whole animal</tissue>
    </source>
</reference>
<comment type="caution">
    <text evidence="2">The sequence shown here is derived from an EMBL/GenBank/DDBJ whole genome shotgun (WGS) entry which is preliminary data.</text>
</comment>
<name>A0A9D4M697_DREPO</name>